<gene>
    <name evidence="4" type="ORF">SAMN04488028_107169</name>
</gene>
<evidence type="ECO:0000313" key="4">
    <source>
        <dbReference type="EMBL" id="SHK69871.1"/>
    </source>
</evidence>
<accession>A0A1M6UL01</accession>
<keyword evidence="5" id="KW-1185">Reference proteome</keyword>
<proteinExistence type="predicted"/>
<dbReference type="Proteomes" id="UP000184474">
    <property type="component" value="Unassembled WGS sequence"/>
</dbReference>
<dbReference type="Pfam" id="PF09990">
    <property type="entry name" value="DUF2231"/>
    <property type="match status" value="1"/>
</dbReference>
<dbReference type="PROSITE" id="PS51450">
    <property type="entry name" value="LRR"/>
    <property type="match status" value="1"/>
</dbReference>
<protein>
    <submittedName>
        <fullName evidence="4">Uncharacterized membrane protein</fullName>
    </submittedName>
</protein>
<feature type="transmembrane region" description="Helical" evidence="1">
    <location>
        <begin position="16"/>
        <end position="34"/>
    </location>
</feature>
<dbReference type="EMBL" id="FRAA01000007">
    <property type="protein sequence ID" value="SHK69871.1"/>
    <property type="molecule type" value="Genomic_DNA"/>
</dbReference>
<dbReference type="SUPFAM" id="SSF52047">
    <property type="entry name" value="RNI-like"/>
    <property type="match status" value="1"/>
</dbReference>
<dbReference type="InterPro" id="IPR032675">
    <property type="entry name" value="LRR_dom_sf"/>
</dbReference>
<sequence length="456" mass="49857">MEESNLILFFGRFHPLIVHLPIGFLMIGALMEVAERLGWLSNVRPAIIFSLLLGVASAVAASVLGYMLGTSGDYAPDMLDAHMWAGIITMGVAAAALLLKTRWVDFTKVQTQLYLGLLAVMMIAMSATGHLGGNMTHGSDYLTKYAPFIPKPVDPLARPKVTDIQQAQIFGDVIHPIMRDRCMSCHSSEKQKGKLSFSSIEEYLKGGESGDLIVAGDASASELFKRISLPAGHDDIMPPEGKEPLTEEQQLLIKFWIDGAGANFDTLLSQVEVPEEVMTAASHYLGLSGDGEQMLALDSIAPKDLEQLRLMGFEVRELAAGSYALDVTLPSGKANPSDIMRYLDALDKVREHVVWLAMDDSGLSDEYLVHFAGYPNLRSLKLSNNAITDAGIKQLSGLPVLEKLNLYGTGVTVSSMDHLRRLPALQVVYVWQTGIDEEAIHEWHLEHDKPRLVSGS</sequence>
<dbReference type="Gene3D" id="3.80.10.10">
    <property type="entry name" value="Ribonuclease Inhibitor"/>
    <property type="match status" value="1"/>
</dbReference>
<feature type="domain" description="DUF2231" evidence="3">
    <location>
        <begin position="13"/>
        <end position="136"/>
    </location>
</feature>
<feature type="domain" description="Cytochrome C Planctomycete-type" evidence="2">
    <location>
        <begin position="182"/>
        <end position="241"/>
    </location>
</feature>
<keyword evidence="1" id="KW-1133">Transmembrane helix</keyword>
<dbReference type="AlphaFoldDB" id="A0A1M6UL01"/>
<dbReference type="PANTHER" id="PTHR35889:SF3">
    <property type="entry name" value="F-BOX DOMAIN-CONTAINING PROTEIN"/>
    <property type="match status" value="1"/>
</dbReference>
<dbReference type="PANTHER" id="PTHR35889">
    <property type="entry name" value="CYCLOINULO-OLIGOSACCHARIDE FRUCTANOTRANSFERASE-RELATED"/>
    <property type="match status" value="1"/>
</dbReference>
<dbReference type="Pfam" id="PF07635">
    <property type="entry name" value="PSCyt1"/>
    <property type="match status" value="1"/>
</dbReference>
<organism evidence="4 5">
    <name type="scientific">Reichenbachiella agariperforans</name>
    <dbReference type="NCBI Taxonomy" id="156994"/>
    <lineage>
        <taxon>Bacteria</taxon>
        <taxon>Pseudomonadati</taxon>
        <taxon>Bacteroidota</taxon>
        <taxon>Cytophagia</taxon>
        <taxon>Cytophagales</taxon>
        <taxon>Reichenbachiellaceae</taxon>
        <taxon>Reichenbachiella</taxon>
    </lineage>
</organism>
<dbReference type="InterPro" id="IPR019251">
    <property type="entry name" value="DUF2231_TM"/>
</dbReference>
<dbReference type="STRING" id="156994.SAMN04488028_107169"/>
<name>A0A1M6UL01_REIAG</name>
<dbReference type="InterPro" id="IPR001611">
    <property type="entry name" value="Leu-rich_rpt"/>
</dbReference>
<dbReference type="RefSeq" id="WP_073124371.1">
    <property type="nucleotide sequence ID" value="NZ_FRAA01000007.1"/>
</dbReference>
<evidence type="ECO:0000259" key="2">
    <source>
        <dbReference type="Pfam" id="PF07635"/>
    </source>
</evidence>
<feature type="transmembrane region" description="Helical" evidence="1">
    <location>
        <begin position="81"/>
        <end position="99"/>
    </location>
</feature>
<dbReference type="Pfam" id="PF13855">
    <property type="entry name" value="LRR_8"/>
    <property type="match status" value="1"/>
</dbReference>
<evidence type="ECO:0000256" key="1">
    <source>
        <dbReference type="SAM" id="Phobius"/>
    </source>
</evidence>
<keyword evidence="1" id="KW-0812">Transmembrane</keyword>
<reference evidence="5" key="1">
    <citation type="submission" date="2016-11" db="EMBL/GenBank/DDBJ databases">
        <authorList>
            <person name="Varghese N."/>
            <person name="Submissions S."/>
        </authorList>
    </citation>
    <scope>NUCLEOTIDE SEQUENCE [LARGE SCALE GENOMIC DNA]</scope>
    <source>
        <strain evidence="5">DSM 26134</strain>
    </source>
</reference>
<feature type="transmembrane region" description="Helical" evidence="1">
    <location>
        <begin position="111"/>
        <end position="132"/>
    </location>
</feature>
<feature type="transmembrane region" description="Helical" evidence="1">
    <location>
        <begin position="46"/>
        <end position="69"/>
    </location>
</feature>
<evidence type="ECO:0000313" key="5">
    <source>
        <dbReference type="Proteomes" id="UP000184474"/>
    </source>
</evidence>
<evidence type="ECO:0000259" key="3">
    <source>
        <dbReference type="Pfam" id="PF09990"/>
    </source>
</evidence>
<keyword evidence="1" id="KW-0472">Membrane</keyword>
<dbReference type="InterPro" id="IPR011429">
    <property type="entry name" value="Cyt_c_Planctomycete-type"/>
</dbReference>